<dbReference type="EnsemblPlants" id="AET7Gv20958400.1">
    <property type="protein sequence ID" value="AET7Gv20958400.1"/>
    <property type="gene ID" value="AET7Gv20958400"/>
</dbReference>
<evidence type="ECO:0008006" key="4">
    <source>
        <dbReference type="Google" id="ProtNLM"/>
    </source>
</evidence>
<protein>
    <recommendedName>
        <fullName evidence="4">MADS-box domain-containing protein</fullName>
    </recommendedName>
</protein>
<reference evidence="3" key="2">
    <citation type="journal article" date="2017" name="Nat. Plants">
        <title>The Aegilops tauschii genome reveals multiple impacts of transposons.</title>
        <authorList>
            <person name="Zhao G."/>
            <person name="Zou C."/>
            <person name="Li K."/>
            <person name="Wang K."/>
            <person name="Li T."/>
            <person name="Gao L."/>
            <person name="Zhang X."/>
            <person name="Wang H."/>
            <person name="Yang Z."/>
            <person name="Liu X."/>
            <person name="Jiang W."/>
            <person name="Mao L."/>
            <person name="Kong X."/>
            <person name="Jiao Y."/>
            <person name="Jia J."/>
        </authorList>
    </citation>
    <scope>NUCLEOTIDE SEQUENCE [LARGE SCALE GENOMIC DNA]</scope>
    <source>
        <strain evidence="3">cv. AL8/78</strain>
    </source>
</reference>
<evidence type="ECO:0000313" key="3">
    <source>
        <dbReference type="Proteomes" id="UP000015105"/>
    </source>
</evidence>
<reference evidence="2" key="3">
    <citation type="journal article" date="2017" name="Nature">
        <title>Genome sequence of the progenitor of the wheat D genome Aegilops tauschii.</title>
        <authorList>
            <person name="Luo M.C."/>
            <person name="Gu Y.Q."/>
            <person name="Puiu D."/>
            <person name="Wang H."/>
            <person name="Twardziok S.O."/>
            <person name="Deal K.R."/>
            <person name="Huo N."/>
            <person name="Zhu T."/>
            <person name="Wang L."/>
            <person name="Wang Y."/>
            <person name="McGuire P.E."/>
            <person name="Liu S."/>
            <person name="Long H."/>
            <person name="Ramasamy R.K."/>
            <person name="Rodriguez J.C."/>
            <person name="Van S.L."/>
            <person name="Yuan L."/>
            <person name="Wang Z."/>
            <person name="Xia Z."/>
            <person name="Xiao L."/>
            <person name="Anderson O.D."/>
            <person name="Ouyang S."/>
            <person name="Liang Y."/>
            <person name="Zimin A.V."/>
            <person name="Pertea G."/>
            <person name="Qi P."/>
            <person name="Bennetzen J.L."/>
            <person name="Dai X."/>
            <person name="Dawson M.W."/>
            <person name="Muller H.G."/>
            <person name="Kugler K."/>
            <person name="Rivarola-Duarte L."/>
            <person name="Spannagl M."/>
            <person name="Mayer K.F.X."/>
            <person name="Lu F.H."/>
            <person name="Bevan M.W."/>
            <person name="Leroy P."/>
            <person name="Li P."/>
            <person name="You F.M."/>
            <person name="Sun Q."/>
            <person name="Liu Z."/>
            <person name="Lyons E."/>
            <person name="Wicker T."/>
            <person name="Salzberg S.L."/>
            <person name="Devos K.M."/>
            <person name="Dvorak J."/>
        </authorList>
    </citation>
    <scope>NUCLEOTIDE SEQUENCE [LARGE SCALE GENOMIC DNA]</scope>
    <source>
        <strain evidence="2">cv. AL8/78</strain>
    </source>
</reference>
<organism evidence="2 3">
    <name type="scientific">Aegilops tauschii subsp. strangulata</name>
    <name type="common">Goatgrass</name>
    <dbReference type="NCBI Taxonomy" id="200361"/>
    <lineage>
        <taxon>Eukaryota</taxon>
        <taxon>Viridiplantae</taxon>
        <taxon>Streptophyta</taxon>
        <taxon>Embryophyta</taxon>
        <taxon>Tracheophyta</taxon>
        <taxon>Spermatophyta</taxon>
        <taxon>Magnoliopsida</taxon>
        <taxon>Liliopsida</taxon>
        <taxon>Poales</taxon>
        <taxon>Poaceae</taxon>
        <taxon>BOP clade</taxon>
        <taxon>Pooideae</taxon>
        <taxon>Triticodae</taxon>
        <taxon>Triticeae</taxon>
        <taxon>Triticinae</taxon>
        <taxon>Aegilops</taxon>
    </lineage>
</organism>
<dbReference type="Gramene" id="AET7Gv20958400.1">
    <property type="protein sequence ID" value="AET7Gv20958400.1"/>
    <property type="gene ID" value="AET7Gv20958400"/>
</dbReference>
<dbReference type="AlphaFoldDB" id="A0A453SJ40"/>
<name>A0A453SJ40_AEGTS</name>
<sequence length="483" mass="51528">RSRGRSKARAPQVCSHDGPPQGPHEAHREGAGARRDARQEDQGAAEEGVGARHALRGPGRARLLRRRGAPPLVWESEEGVLERYRRAVPAEARARHTHRSYMETELGKERAKLARTRHGCPGALADWDAALNDMTLDEARGLLETIDAALRATGDRMEALGIPADGGHGRLEGSSHDALMPQQRGHGVGNPVDMDAAGFQQLQMVPFHAGNNDGLLEQFSLDDPFQTQPGCRGFQCVGGNYSGGGDAMLSPGLANADYNYSGGGDAMLALDLANADYNYSAGGDEMLTLGLANADYNYSAGGDKMLAPGFANADYNYSAGGDKMLAPGVANADYNYSAGGDEMLALGLANADYNYSGGKDEMLAPGFANADYNNSSSGGEMLPPGFGNADYDWTDLTMWVADELCDAVMPLGCYPDFADGTLPPEYSAQVVTGRDYVNTPPSSGYGYPMAMGVGDNFTHLDSNYTAHWQFQRFDTNTLLLGEM</sequence>
<evidence type="ECO:0000256" key="1">
    <source>
        <dbReference type="SAM" id="MobiDB-lite"/>
    </source>
</evidence>
<keyword evidence="3" id="KW-1185">Reference proteome</keyword>
<dbReference type="STRING" id="200361.A0A453SJ40"/>
<evidence type="ECO:0000313" key="2">
    <source>
        <dbReference type="EnsemblPlants" id="AET7Gv20958400.1"/>
    </source>
</evidence>
<feature type="compositionally biased region" description="Basic and acidic residues" evidence="1">
    <location>
        <begin position="24"/>
        <end position="41"/>
    </location>
</feature>
<accession>A0A453SJ40</accession>
<reference evidence="3" key="1">
    <citation type="journal article" date="2014" name="Science">
        <title>Ancient hybridizations among the ancestral genomes of bread wheat.</title>
        <authorList>
            <consortium name="International Wheat Genome Sequencing Consortium,"/>
            <person name="Marcussen T."/>
            <person name="Sandve S.R."/>
            <person name="Heier L."/>
            <person name="Spannagl M."/>
            <person name="Pfeifer M."/>
            <person name="Jakobsen K.S."/>
            <person name="Wulff B.B."/>
            <person name="Steuernagel B."/>
            <person name="Mayer K.F."/>
            <person name="Olsen O.A."/>
        </authorList>
    </citation>
    <scope>NUCLEOTIDE SEQUENCE [LARGE SCALE GENOMIC DNA]</scope>
    <source>
        <strain evidence="3">cv. AL8/78</strain>
    </source>
</reference>
<reference evidence="2" key="4">
    <citation type="submission" date="2019-03" db="UniProtKB">
        <authorList>
            <consortium name="EnsemblPlants"/>
        </authorList>
    </citation>
    <scope>IDENTIFICATION</scope>
</reference>
<dbReference type="Proteomes" id="UP000015105">
    <property type="component" value="Chromosome 7D"/>
</dbReference>
<reference evidence="2" key="5">
    <citation type="journal article" date="2021" name="G3 (Bethesda)">
        <title>Aegilops tauschii genome assembly Aet v5.0 features greater sequence contiguity and improved annotation.</title>
        <authorList>
            <person name="Wang L."/>
            <person name="Zhu T."/>
            <person name="Rodriguez J.C."/>
            <person name="Deal K.R."/>
            <person name="Dubcovsky J."/>
            <person name="McGuire P.E."/>
            <person name="Lux T."/>
            <person name="Spannagl M."/>
            <person name="Mayer K.F.X."/>
            <person name="Baldrich P."/>
            <person name="Meyers B.C."/>
            <person name="Huo N."/>
            <person name="Gu Y.Q."/>
            <person name="Zhou H."/>
            <person name="Devos K.M."/>
            <person name="Bennetzen J.L."/>
            <person name="Unver T."/>
            <person name="Budak H."/>
            <person name="Gulick P.J."/>
            <person name="Galiba G."/>
            <person name="Kalapos B."/>
            <person name="Nelson D.R."/>
            <person name="Li P."/>
            <person name="You F.M."/>
            <person name="Luo M.C."/>
            <person name="Dvorak J."/>
        </authorList>
    </citation>
    <scope>NUCLEOTIDE SEQUENCE [LARGE SCALE GENOMIC DNA]</scope>
    <source>
        <strain evidence="2">cv. AL8/78</strain>
    </source>
</reference>
<proteinExistence type="predicted"/>
<feature type="region of interest" description="Disordered" evidence="1">
    <location>
        <begin position="1"/>
        <end position="54"/>
    </location>
</feature>